<protein>
    <submittedName>
        <fullName evidence="1">Uncharacterized protein</fullName>
    </submittedName>
</protein>
<sequence>MTQADPKFFQVIFRKMRQDPQIDVILTKHIRILLQAQVLQPAFNSVAHSSIMRGDTDSLKHASRFQVWRGLCRENALLVRRTAPLVTLITLHMPNPSTGAVCGSCELQAVVDAQDLLSLSSRHGPPLQSGIENS</sequence>
<proteinExistence type="predicted"/>
<evidence type="ECO:0000313" key="2">
    <source>
        <dbReference type="Proteomes" id="UP000053791"/>
    </source>
</evidence>
<gene>
    <name evidence="1" type="ORF">AVO45_18705</name>
</gene>
<keyword evidence="2" id="KW-1185">Reference proteome</keyword>
<evidence type="ECO:0000313" key="1">
    <source>
        <dbReference type="EMBL" id="KUJ82709.1"/>
    </source>
</evidence>
<dbReference type="EMBL" id="LQBQ01000008">
    <property type="protein sequence ID" value="KUJ82709.1"/>
    <property type="molecule type" value="Genomic_DNA"/>
</dbReference>
<organism evidence="1 2">
    <name type="scientific">Ruegeria marisrubri</name>
    <dbReference type="NCBI Taxonomy" id="1685379"/>
    <lineage>
        <taxon>Bacteria</taxon>
        <taxon>Pseudomonadati</taxon>
        <taxon>Pseudomonadota</taxon>
        <taxon>Alphaproteobacteria</taxon>
        <taxon>Rhodobacterales</taxon>
        <taxon>Roseobacteraceae</taxon>
        <taxon>Ruegeria</taxon>
    </lineage>
</organism>
<comment type="caution">
    <text evidence="1">The sequence shown here is derived from an EMBL/GenBank/DDBJ whole genome shotgun (WGS) entry which is preliminary data.</text>
</comment>
<name>A0A0X3U4B6_9RHOB</name>
<dbReference type="AlphaFoldDB" id="A0A0X3U4B6"/>
<reference evidence="1 2" key="1">
    <citation type="submission" date="2015-12" db="EMBL/GenBank/DDBJ databases">
        <authorList>
            <person name="Shamseldin A."/>
            <person name="Moawad H."/>
            <person name="Abd El-Rahim W.M."/>
            <person name="Sadowsky M.J."/>
        </authorList>
    </citation>
    <scope>NUCLEOTIDE SEQUENCE [LARGE SCALE GENOMIC DNA]</scope>
    <source>
        <strain evidence="1 2">ZGT118</strain>
    </source>
</reference>
<accession>A0A0X3U4B6</accession>
<dbReference type="Proteomes" id="UP000053791">
    <property type="component" value="Unassembled WGS sequence"/>
</dbReference>